<name>A0A1F6FU25_9BACT</name>
<keyword evidence="1" id="KW-0479">Metal-binding</keyword>
<dbReference type="AlphaFoldDB" id="A0A1F6FU25"/>
<evidence type="ECO:0000256" key="1">
    <source>
        <dbReference type="ARBA" id="ARBA00022723"/>
    </source>
</evidence>
<protein>
    <recommendedName>
        <fullName evidence="3">HD domain-containing protein</fullName>
    </recommendedName>
</protein>
<dbReference type="Proteomes" id="UP000179230">
    <property type="component" value="Unassembled WGS sequence"/>
</dbReference>
<evidence type="ECO:0000256" key="2">
    <source>
        <dbReference type="ARBA" id="ARBA00022801"/>
    </source>
</evidence>
<evidence type="ECO:0000313" key="5">
    <source>
        <dbReference type="Proteomes" id="UP000179230"/>
    </source>
</evidence>
<dbReference type="PANTHER" id="PTHR11845:SF13">
    <property type="entry name" value="5'-DEOXYNUCLEOTIDASE HDDC2"/>
    <property type="match status" value="1"/>
</dbReference>
<dbReference type="InterPro" id="IPR039356">
    <property type="entry name" value="YfbR/HDDC2"/>
</dbReference>
<dbReference type="GO" id="GO:0002953">
    <property type="term" value="F:5'-deoxynucleotidase activity"/>
    <property type="evidence" value="ECO:0007669"/>
    <property type="project" value="InterPro"/>
</dbReference>
<evidence type="ECO:0000259" key="3">
    <source>
        <dbReference type="Pfam" id="PF13023"/>
    </source>
</evidence>
<proteinExistence type="predicted"/>
<dbReference type="GO" id="GO:0005737">
    <property type="term" value="C:cytoplasm"/>
    <property type="evidence" value="ECO:0007669"/>
    <property type="project" value="TreeGrafter"/>
</dbReference>
<feature type="domain" description="HD" evidence="3">
    <location>
        <begin position="21"/>
        <end position="170"/>
    </location>
</feature>
<dbReference type="PANTHER" id="PTHR11845">
    <property type="entry name" value="5'-DEOXYNUCLEOTIDASE HDDC2"/>
    <property type="match status" value="1"/>
</dbReference>
<dbReference type="SUPFAM" id="SSF109604">
    <property type="entry name" value="HD-domain/PDEase-like"/>
    <property type="match status" value="1"/>
</dbReference>
<gene>
    <name evidence="4" type="ORF">A2592_02820</name>
</gene>
<accession>A0A1F6FU25</accession>
<dbReference type="InterPro" id="IPR006674">
    <property type="entry name" value="HD_domain"/>
</dbReference>
<reference evidence="4 5" key="1">
    <citation type="journal article" date="2016" name="Nat. Commun.">
        <title>Thousands of microbial genomes shed light on interconnected biogeochemical processes in an aquifer system.</title>
        <authorList>
            <person name="Anantharaman K."/>
            <person name="Brown C.T."/>
            <person name="Hug L.A."/>
            <person name="Sharon I."/>
            <person name="Castelle C.J."/>
            <person name="Probst A.J."/>
            <person name="Thomas B.C."/>
            <person name="Singh A."/>
            <person name="Wilkins M.J."/>
            <person name="Karaoz U."/>
            <person name="Brodie E.L."/>
            <person name="Williams K.H."/>
            <person name="Hubbard S.S."/>
            <person name="Banfield J.F."/>
        </authorList>
    </citation>
    <scope>NUCLEOTIDE SEQUENCE [LARGE SCALE GENOMIC DNA]</scope>
</reference>
<dbReference type="Pfam" id="PF13023">
    <property type="entry name" value="HD_3"/>
    <property type="match status" value="1"/>
</dbReference>
<comment type="caution">
    <text evidence="4">The sequence shown here is derived from an EMBL/GenBank/DDBJ whole genome shotgun (WGS) entry which is preliminary data.</text>
</comment>
<keyword evidence="2" id="KW-0378">Hydrolase</keyword>
<dbReference type="GO" id="GO:0046872">
    <property type="term" value="F:metal ion binding"/>
    <property type="evidence" value="ECO:0007669"/>
    <property type="project" value="UniProtKB-KW"/>
</dbReference>
<organism evidence="4 5">
    <name type="scientific">Candidatus Kaiserbacteria bacterium RIFOXYD1_FULL_42_15</name>
    <dbReference type="NCBI Taxonomy" id="1798532"/>
    <lineage>
        <taxon>Bacteria</taxon>
        <taxon>Candidatus Kaiseribacteriota</taxon>
    </lineage>
</organism>
<dbReference type="EMBL" id="MFMT01000002">
    <property type="protein sequence ID" value="OGG89362.1"/>
    <property type="molecule type" value="Genomic_DNA"/>
</dbReference>
<sequence>MTNLKLPDLERFMTLLHATQKVKRVSRRPGETNSTNTAEHTFELVMLCWYIAGVEKLELNHEKILKYALAHDLIEAYSGDTPAYDNAGQKTKAAREHAALDRICTEFSEFPELISVIKEYESKSTEESRFVYATDKLMDPLNCSMEPKSTLWKELDITYSDVRKYKDSKIVQYPLINNYWGLLCKKLEKNLAFYFKE</sequence>
<evidence type="ECO:0000313" key="4">
    <source>
        <dbReference type="EMBL" id="OGG89362.1"/>
    </source>
</evidence>
<dbReference type="Gene3D" id="1.10.3210.10">
    <property type="entry name" value="Hypothetical protein af1432"/>
    <property type="match status" value="1"/>
</dbReference>